<dbReference type="AlphaFoldDB" id="A0AAV5AUT1"/>
<dbReference type="InterPro" id="IPR013324">
    <property type="entry name" value="RNA_pol_sigma_r3/r4-like"/>
</dbReference>
<evidence type="ECO:0000313" key="8">
    <source>
        <dbReference type="EMBL" id="GJM52242.1"/>
    </source>
</evidence>
<dbReference type="CDD" id="cd06171">
    <property type="entry name" value="Sigma70_r4"/>
    <property type="match status" value="1"/>
</dbReference>
<dbReference type="PANTHER" id="PTHR43133:SF60">
    <property type="entry name" value="RNA POLYMERASE SIGMA FACTOR SIGV"/>
    <property type="match status" value="1"/>
</dbReference>
<dbReference type="Gene3D" id="1.10.1740.10">
    <property type="match status" value="1"/>
</dbReference>
<dbReference type="Proteomes" id="UP001208692">
    <property type="component" value="Unassembled WGS sequence"/>
</dbReference>
<dbReference type="GO" id="GO:0003677">
    <property type="term" value="F:DNA binding"/>
    <property type="evidence" value="ECO:0007669"/>
    <property type="project" value="InterPro"/>
</dbReference>
<dbReference type="Pfam" id="PF04542">
    <property type="entry name" value="Sigma70_r2"/>
    <property type="match status" value="1"/>
</dbReference>
<dbReference type="SUPFAM" id="SSF88946">
    <property type="entry name" value="Sigma2 domain of RNA polymerase sigma factors"/>
    <property type="match status" value="1"/>
</dbReference>
<proteinExistence type="inferred from homology"/>
<comment type="caution">
    <text evidence="7">The sequence shown here is derived from an EMBL/GenBank/DDBJ whole genome shotgun (WGS) entry which is preliminary data.</text>
</comment>
<evidence type="ECO:0000313" key="10">
    <source>
        <dbReference type="Proteomes" id="UP001208692"/>
    </source>
</evidence>
<dbReference type="RefSeq" id="WP_264846488.1">
    <property type="nucleotide sequence ID" value="NZ_BPMA01000021.1"/>
</dbReference>
<dbReference type="Pfam" id="PF08281">
    <property type="entry name" value="Sigma70_r4_2"/>
    <property type="match status" value="1"/>
</dbReference>
<dbReference type="InterPro" id="IPR013249">
    <property type="entry name" value="RNA_pol_sigma70_r4_t2"/>
</dbReference>
<evidence type="ECO:0000313" key="7">
    <source>
        <dbReference type="EMBL" id="GJM51057.1"/>
    </source>
</evidence>
<dbReference type="GO" id="GO:0000428">
    <property type="term" value="C:DNA-directed RNA polymerase complex"/>
    <property type="evidence" value="ECO:0007669"/>
    <property type="project" value="UniProtKB-KW"/>
</dbReference>
<dbReference type="GO" id="GO:0016987">
    <property type="term" value="F:sigma factor activity"/>
    <property type="evidence" value="ECO:0007669"/>
    <property type="project" value="UniProtKB-KW"/>
</dbReference>
<evidence type="ECO:0000259" key="5">
    <source>
        <dbReference type="Pfam" id="PF04542"/>
    </source>
</evidence>
<comment type="similarity">
    <text evidence="1">Belongs to the sigma-70 factor family. ECF subfamily.</text>
</comment>
<protein>
    <submittedName>
        <fullName evidence="7">DNA-directed RNA polymerase sigma-70 factor</fullName>
    </submittedName>
</protein>
<keyword evidence="10" id="KW-1185">Reference proteome</keyword>
<dbReference type="SUPFAM" id="SSF88659">
    <property type="entry name" value="Sigma3 and sigma4 domains of RNA polymerase sigma factors"/>
    <property type="match status" value="1"/>
</dbReference>
<evidence type="ECO:0000259" key="6">
    <source>
        <dbReference type="Pfam" id="PF08281"/>
    </source>
</evidence>
<dbReference type="InterPro" id="IPR007627">
    <property type="entry name" value="RNA_pol_sigma70_r2"/>
</dbReference>
<evidence type="ECO:0000256" key="4">
    <source>
        <dbReference type="ARBA" id="ARBA00023163"/>
    </source>
</evidence>
<sequence>MNLAYQIVLAKKGNQQAFRYLLDTFWADVYNFQLKRVVLEDDAEDITIQTFAKAFDKINMYNSSYSFKTWLLTVSKNIAIDSYRSKQSEILEQKSQIPETARNIPDETLSIEDKLIEEQKLTNLLLQIKKLTPTYQQLIQMRFFQAMSHKEIAQKMQISVSSVKVGLMRAKKLLAEMIIQ</sequence>
<dbReference type="EMBL" id="BQKA01000036">
    <property type="protein sequence ID" value="GJM51057.1"/>
    <property type="molecule type" value="Genomic_DNA"/>
</dbReference>
<evidence type="ECO:0000256" key="3">
    <source>
        <dbReference type="ARBA" id="ARBA00023082"/>
    </source>
</evidence>
<dbReference type="InterPro" id="IPR014284">
    <property type="entry name" value="RNA_pol_sigma-70_dom"/>
</dbReference>
<accession>A0AAV5AUT1</accession>
<dbReference type="InterPro" id="IPR036388">
    <property type="entry name" value="WH-like_DNA-bd_sf"/>
</dbReference>
<dbReference type="PANTHER" id="PTHR43133">
    <property type="entry name" value="RNA POLYMERASE ECF-TYPE SIGMA FACTO"/>
    <property type="match status" value="1"/>
</dbReference>
<organism evidence="7 9">
    <name type="scientific">Capnocytophaga catalasegens</name>
    <dbReference type="NCBI Taxonomy" id="1004260"/>
    <lineage>
        <taxon>Bacteria</taxon>
        <taxon>Pseudomonadati</taxon>
        <taxon>Bacteroidota</taxon>
        <taxon>Flavobacteriia</taxon>
        <taxon>Flavobacteriales</taxon>
        <taxon>Flavobacteriaceae</taxon>
        <taxon>Capnocytophaga</taxon>
    </lineage>
</organism>
<gene>
    <name evidence="7" type="ORF">RCZ15_20300</name>
    <name evidence="8" type="ORF">RCZ16_05600</name>
</gene>
<dbReference type="EMBL" id="BQKB01000009">
    <property type="protein sequence ID" value="GJM52242.1"/>
    <property type="molecule type" value="Genomic_DNA"/>
</dbReference>
<keyword evidence="4" id="KW-0804">Transcription</keyword>
<dbReference type="Gene3D" id="1.10.10.10">
    <property type="entry name" value="Winged helix-like DNA-binding domain superfamily/Winged helix DNA-binding domain"/>
    <property type="match status" value="1"/>
</dbReference>
<name>A0AAV5AUT1_9FLAO</name>
<dbReference type="InterPro" id="IPR013325">
    <property type="entry name" value="RNA_pol_sigma_r2"/>
</dbReference>
<evidence type="ECO:0000256" key="2">
    <source>
        <dbReference type="ARBA" id="ARBA00023015"/>
    </source>
</evidence>
<dbReference type="NCBIfam" id="TIGR02937">
    <property type="entry name" value="sigma70-ECF"/>
    <property type="match status" value="1"/>
</dbReference>
<dbReference type="GO" id="GO:0006352">
    <property type="term" value="P:DNA-templated transcription initiation"/>
    <property type="evidence" value="ECO:0007669"/>
    <property type="project" value="InterPro"/>
</dbReference>
<keyword evidence="7" id="KW-0240">DNA-directed RNA polymerase</keyword>
<evidence type="ECO:0000256" key="1">
    <source>
        <dbReference type="ARBA" id="ARBA00010641"/>
    </source>
</evidence>
<dbReference type="InterPro" id="IPR039425">
    <property type="entry name" value="RNA_pol_sigma-70-like"/>
</dbReference>
<feature type="domain" description="RNA polymerase sigma-70 region 2" evidence="5">
    <location>
        <begin position="29"/>
        <end position="87"/>
    </location>
</feature>
<reference evidence="7 10" key="1">
    <citation type="submission" date="2021-11" db="EMBL/GenBank/DDBJ databases">
        <title>Draft genome sequence of Capnocytophaga sp. strain KC07075 isolated from cat oral cavity.</title>
        <authorList>
            <person name="Suzuki M."/>
            <person name="Imaoka K."/>
            <person name="Kimura M."/>
            <person name="Morikawa S."/>
            <person name="Maeda K."/>
        </authorList>
    </citation>
    <scope>NUCLEOTIDE SEQUENCE</scope>
    <source>
        <strain evidence="7">KC07075</strain>
        <strain evidence="8 10">KC07079</strain>
    </source>
</reference>
<feature type="domain" description="RNA polymerase sigma factor 70 region 4 type 2" evidence="6">
    <location>
        <begin position="123"/>
        <end position="174"/>
    </location>
</feature>
<keyword evidence="3" id="KW-0731">Sigma factor</keyword>
<evidence type="ECO:0000313" key="9">
    <source>
        <dbReference type="Proteomes" id="UP001207736"/>
    </source>
</evidence>
<dbReference type="Proteomes" id="UP001207736">
    <property type="component" value="Unassembled WGS sequence"/>
</dbReference>
<keyword evidence="2" id="KW-0805">Transcription regulation</keyword>